<evidence type="ECO:0000256" key="2">
    <source>
        <dbReference type="ARBA" id="ARBA00008017"/>
    </source>
</evidence>
<reference evidence="10 11" key="1">
    <citation type="submission" date="2019-10" db="EMBL/GenBank/DDBJ databases">
        <title>New species of Slilvanegrellaceae.</title>
        <authorList>
            <person name="Pitt A."/>
            <person name="Hahn M.W."/>
        </authorList>
    </citation>
    <scope>NUCLEOTIDE SEQUENCE [LARGE SCALE GENOMIC DNA]</scope>
    <source>
        <strain evidence="10 11">SP-Ram-0.45-NSY-1</strain>
    </source>
</reference>
<keyword evidence="3" id="KW-1003">Cell membrane</keyword>
<keyword evidence="6 7" id="KW-0472">Membrane</keyword>
<dbReference type="EMBL" id="WFLM01000001">
    <property type="protein sequence ID" value="KAB8040910.1"/>
    <property type="molecule type" value="Genomic_DNA"/>
</dbReference>
<keyword evidence="11" id="KW-1185">Reference proteome</keyword>
<organism evidence="10 11">
    <name type="scientific">Silvanigrella paludirubra</name>
    <dbReference type="NCBI Taxonomy" id="2499159"/>
    <lineage>
        <taxon>Bacteria</taxon>
        <taxon>Pseudomonadati</taxon>
        <taxon>Bdellovibrionota</taxon>
        <taxon>Oligoflexia</taxon>
        <taxon>Silvanigrellales</taxon>
        <taxon>Silvanigrellaceae</taxon>
        <taxon>Silvanigrella</taxon>
    </lineage>
</organism>
<proteinExistence type="inferred from homology"/>
<evidence type="ECO:0000313" key="11">
    <source>
        <dbReference type="Proteomes" id="UP000437748"/>
    </source>
</evidence>
<feature type="transmembrane region" description="Helical" evidence="7">
    <location>
        <begin position="173"/>
        <end position="191"/>
    </location>
</feature>
<feature type="domain" description="Mechanosensitive ion channel MscS" evidence="8">
    <location>
        <begin position="216"/>
        <end position="281"/>
    </location>
</feature>
<dbReference type="SUPFAM" id="SSF82689">
    <property type="entry name" value="Mechanosensitive channel protein MscS (YggB), C-terminal domain"/>
    <property type="match status" value="1"/>
</dbReference>
<evidence type="ECO:0000313" key="10">
    <source>
        <dbReference type="EMBL" id="KAB8040910.1"/>
    </source>
</evidence>
<evidence type="ECO:0000256" key="1">
    <source>
        <dbReference type="ARBA" id="ARBA00004651"/>
    </source>
</evidence>
<dbReference type="InterPro" id="IPR010920">
    <property type="entry name" value="LSM_dom_sf"/>
</dbReference>
<evidence type="ECO:0000256" key="4">
    <source>
        <dbReference type="ARBA" id="ARBA00022692"/>
    </source>
</evidence>
<name>A0A6N6VWA6_9BACT</name>
<accession>A0A6N6VWA6</accession>
<feature type="transmembrane region" description="Helical" evidence="7">
    <location>
        <begin position="12"/>
        <end position="30"/>
    </location>
</feature>
<feature type="transmembrane region" description="Helical" evidence="7">
    <location>
        <begin position="65"/>
        <end position="89"/>
    </location>
</feature>
<dbReference type="Gene3D" id="1.10.287.1260">
    <property type="match status" value="1"/>
</dbReference>
<dbReference type="Gene3D" id="2.30.30.60">
    <property type="match status" value="1"/>
</dbReference>
<comment type="similarity">
    <text evidence="2">Belongs to the MscS (TC 1.A.23) family.</text>
</comment>
<dbReference type="Pfam" id="PF00924">
    <property type="entry name" value="MS_channel_2nd"/>
    <property type="match status" value="1"/>
</dbReference>
<dbReference type="InterPro" id="IPR023408">
    <property type="entry name" value="MscS_beta-dom_sf"/>
</dbReference>
<comment type="caution">
    <text evidence="10">The sequence shown here is derived from an EMBL/GenBank/DDBJ whole genome shotgun (WGS) entry which is preliminary data.</text>
</comment>
<evidence type="ECO:0000259" key="8">
    <source>
        <dbReference type="Pfam" id="PF00924"/>
    </source>
</evidence>
<evidence type="ECO:0000259" key="9">
    <source>
        <dbReference type="Pfam" id="PF21082"/>
    </source>
</evidence>
<dbReference type="InterPro" id="IPR011066">
    <property type="entry name" value="MscS_channel_C_sf"/>
</dbReference>
<keyword evidence="5 7" id="KW-1133">Transmembrane helix</keyword>
<gene>
    <name evidence="10" type="ORF">GCL60_02980</name>
</gene>
<feature type="transmembrane region" description="Helical" evidence="7">
    <location>
        <begin position="117"/>
        <end position="142"/>
    </location>
</feature>
<dbReference type="InterPro" id="IPR006685">
    <property type="entry name" value="MscS_channel_2nd"/>
</dbReference>
<dbReference type="GO" id="GO:0008381">
    <property type="term" value="F:mechanosensitive monoatomic ion channel activity"/>
    <property type="evidence" value="ECO:0007669"/>
    <property type="project" value="InterPro"/>
</dbReference>
<feature type="domain" description="Mechanosensitive ion channel MscS C-terminal" evidence="9">
    <location>
        <begin position="294"/>
        <end position="374"/>
    </location>
</feature>
<dbReference type="Proteomes" id="UP000437748">
    <property type="component" value="Unassembled WGS sequence"/>
</dbReference>
<dbReference type="Gene3D" id="3.30.70.100">
    <property type="match status" value="1"/>
</dbReference>
<evidence type="ECO:0000256" key="3">
    <source>
        <dbReference type="ARBA" id="ARBA00022475"/>
    </source>
</evidence>
<comment type="subcellular location">
    <subcellularLocation>
        <location evidence="1">Cell membrane</location>
        <topology evidence="1">Multi-pass membrane protein</topology>
    </subcellularLocation>
</comment>
<evidence type="ECO:0000256" key="7">
    <source>
        <dbReference type="SAM" id="Phobius"/>
    </source>
</evidence>
<keyword evidence="4 7" id="KW-0812">Transmembrane</keyword>
<feature type="transmembrane region" description="Helical" evidence="7">
    <location>
        <begin position="203"/>
        <end position="229"/>
    </location>
</feature>
<evidence type="ECO:0000256" key="5">
    <source>
        <dbReference type="ARBA" id="ARBA00022989"/>
    </source>
</evidence>
<protein>
    <submittedName>
        <fullName evidence="10">Mechanosensitive ion channel</fullName>
    </submittedName>
</protein>
<evidence type="ECO:0000256" key="6">
    <source>
        <dbReference type="ARBA" id="ARBA00023136"/>
    </source>
</evidence>
<dbReference type="SUPFAM" id="SSF50182">
    <property type="entry name" value="Sm-like ribonucleoproteins"/>
    <property type="match status" value="1"/>
</dbReference>
<dbReference type="RefSeq" id="WP_153418432.1">
    <property type="nucleotide sequence ID" value="NZ_WFLM01000001.1"/>
</dbReference>
<dbReference type="GO" id="GO:0005886">
    <property type="term" value="C:plasma membrane"/>
    <property type="evidence" value="ECO:0007669"/>
    <property type="project" value="UniProtKB-SubCell"/>
</dbReference>
<dbReference type="AlphaFoldDB" id="A0A6N6VWA6"/>
<dbReference type="InterPro" id="IPR045275">
    <property type="entry name" value="MscS_archaea/bacteria_type"/>
</dbReference>
<sequence>MNLNETETIWLSVFYTIVATLVLLVLYYFLNIIFNKINNKISGLKGSKIRSLTFRNFELLTEDRLLGFILWSLSATRIIIILFLLYFYIPLVFSFFPWTENFVPTLLHYVIDPLKKVLFVIINYLPKIFLIFIIMIITKYILRFTKFIFNEISKGSIQINGFYKDWAEPSYKLTRILILAFSLIIIFPYLPGSGSPAFQGISVFLGILFSLGSSSAVANMVSGIVLTYMMPFKVGDRVKISSTVGDVIEKNLLVIRVRTIKNEDITIPSSMVLGSHIINYSSSADSYGLILNQTISIGYDTPWRIVHELLIKSALKTNGILNEPVPFVLQTQLNDFYVSYEINAYTRQPNQMANIYSELNQNIRDNFNMAGVEIMSPHYTSIRNGNKSTISNGV</sequence>
<dbReference type="PANTHER" id="PTHR30221:SF18">
    <property type="entry name" value="SLL0590 PROTEIN"/>
    <property type="match status" value="1"/>
</dbReference>
<dbReference type="OrthoDB" id="5297424at2"/>
<dbReference type="InterPro" id="IPR049278">
    <property type="entry name" value="MS_channel_C"/>
</dbReference>
<dbReference type="Pfam" id="PF21082">
    <property type="entry name" value="MS_channel_3rd"/>
    <property type="match status" value="1"/>
</dbReference>
<dbReference type="PANTHER" id="PTHR30221">
    <property type="entry name" value="SMALL-CONDUCTANCE MECHANOSENSITIVE CHANNEL"/>
    <property type="match status" value="1"/>
</dbReference>